<keyword evidence="3" id="KW-0833">Ubl conjugation pathway</keyword>
<feature type="region of interest" description="Disordered" evidence="5">
    <location>
        <begin position="203"/>
        <end position="229"/>
    </location>
</feature>
<reference evidence="6" key="1">
    <citation type="submission" date="2017-11" db="EMBL/GenBank/DDBJ databases">
        <title>The sensing device of the deep-sea amphipod.</title>
        <authorList>
            <person name="Kobayashi H."/>
            <person name="Nagahama T."/>
            <person name="Arai W."/>
            <person name="Sasagawa Y."/>
            <person name="Umeda M."/>
            <person name="Hayashi T."/>
            <person name="Nikaido I."/>
            <person name="Watanabe H."/>
            <person name="Oguri K."/>
            <person name="Kitazato H."/>
            <person name="Fujioka K."/>
            <person name="Kido Y."/>
            <person name="Takami H."/>
        </authorList>
    </citation>
    <scope>NUCLEOTIDE SEQUENCE</scope>
    <source>
        <tissue evidence="6">Whole body</tissue>
    </source>
</reference>
<name>A0A6A7G2N2_9CRUS</name>
<dbReference type="GO" id="GO:0019005">
    <property type="term" value="C:SCF ubiquitin ligase complex"/>
    <property type="evidence" value="ECO:0007669"/>
    <property type="project" value="TreeGrafter"/>
</dbReference>
<keyword evidence="4" id="KW-0539">Nucleus</keyword>
<dbReference type="EMBL" id="IACT01005907">
    <property type="protein sequence ID" value="LAC25050.1"/>
    <property type="molecule type" value="mRNA"/>
</dbReference>
<dbReference type="GO" id="GO:0005737">
    <property type="term" value="C:cytoplasm"/>
    <property type="evidence" value="ECO:0007669"/>
    <property type="project" value="TreeGrafter"/>
</dbReference>
<dbReference type="InterPro" id="IPR040394">
    <property type="entry name" value="FBX25/32"/>
</dbReference>
<evidence type="ECO:0000256" key="2">
    <source>
        <dbReference type="ARBA" id="ARBA00004906"/>
    </source>
</evidence>
<evidence type="ECO:0000313" key="6">
    <source>
        <dbReference type="EMBL" id="LAC25050.1"/>
    </source>
</evidence>
<evidence type="ECO:0000256" key="3">
    <source>
        <dbReference type="ARBA" id="ARBA00022786"/>
    </source>
</evidence>
<proteinExistence type="evidence at transcript level"/>
<evidence type="ECO:0000256" key="1">
    <source>
        <dbReference type="ARBA" id="ARBA00004123"/>
    </source>
</evidence>
<organism evidence="6">
    <name type="scientific">Hirondellea gigas</name>
    <dbReference type="NCBI Taxonomy" id="1518452"/>
    <lineage>
        <taxon>Eukaryota</taxon>
        <taxon>Metazoa</taxon>
        <taxon>Ecdysozoa</taxon>
        <taxon>Arthropoda</taxon>
        <taxon>Crustacea</taxon>
        <taxon>Multicrustacea</taxon>
        <taxon>Malacostraca</taxon>
        <taxon>Eumalacostraca</taxon>
        <taxon>Peracarida</taxon>
        <taxon>Amphipoda</taxon>
        <taxon>Amphilochidea</taxon>
        <taxon>Lysianassida</taxon>
        <taxon>Lysianassidira</taxon>
        <taxon>Lysianassoidea</taxon>
        <taxon>Lysianassidae</taxon>
        <taxon>Hirondellea</taxon>
    </lineage>
</organism>
<dbReference type="AlphaFoldDB" id="A0A6A7G2N2"/>
<dbReference type="PANTHER" id="PTHR13123">
    <property type="entry name" value="LD30288P"/>
    <property type="match status" value="1"/>
</dbReference>
<feature type="region of interest" description="Disordered" evidence="5">
    <location>
        <begin position="133"/>
        <end position="162"/>
    </location>
</feature>
<comment type="subcellular location">
    <subcellularLocation>
        <location evidence="1">Nucleus</location>
    </subcellularLocation>
</comment>
<dbReference type="SUPFAM" id="SSF81383">
    <property type="entry name" value="F-box domain"/>
    <property type="match status" value="1"/>
</dbReference>
<evidence type="ECO:0000256" key="4">
    <source>
        <dbReference type="ARBA" id="ARBA00023242"/>
    </source>
</evidence>
<dbReference type="GO" id="GO:0005634">
    <property type="term" value="C:nucleus"/>
    <property type="evidence" value="ECO:0007669"/>
    <property type="project" value="UniProtKB-SubCell"/>
</dbReference>
<protein>
    <submittedName>
        <fullName evidence="6">F-box only protein 32</fullName>
    </submittedName>
</protein>
<dbReference type="GO" id="GO:0016567">
    <property type="term" value="P:protein ubiquitination"/>
    <property type="evidence" value="ECO:0007669"/>
    <property type="project" value="UniProtKB-UniPathway"/>
</dbReference>
<sequence length="574" mass="66200">MAFISKDWRDPGKLWIKTDRGWEEKMVIEKMEMLSDSDIRYEDLVSAMQNALVTATQREVIATQRLRENSEANMPPDVLDQDYCQLRKAREDRRFIEWELIKRKCFHLNRIAESLKEVNTACNIAEQRGSFCENSNTDATAGESVNKPMNETDDKNTQPDVGIISCDENKQERFLILKIRVKDRVKYIEKNKALLKELSPQKESDTGYCKADGNDIQEDESTGGTSCRKLDSNCRKELSQQQTGNHDRRTLVQNKELDVSAGSVVNMEQQSSYEVLRRHDAIILPVPPHCHITVKNTREISGFNRLCEVLKRLDFRGAVWDQQRFHYICKLIELLTTRRLRNLTGGSQKMLLVLLEEVALSVRSSQQNIHVLRRLVTALQERLSHCLVWGKQLGSPPLWRQNTTRLQLIQAIATAITIKPGDSLPPTLQDLPEECVRAILMRLAHHTDLQCAGEAYSVMGRLLEEQSLWRQLCSFHWSPQQISATLQQYPALRQQPLDWSKIYTRLRRLYGLKEEFAVSLVLCKVCHCLFWASLGHPCLLDGDPAHRDRLRTSGHRHDDLFVTIPPHTFLSFFS</sequence>
<dbReference type="UniPathway" id="UPA00143"/>
<accession>A0A6A7G2N2</accession>
<dbReference type="InterPro" id="IPR036047">
    <property type="entry name" value="F-box-like_dom_sf"/>
</dbReference>
<comment type="pathway">
    <text evidence="2">Protein modification; protein ubiquitination.</text>
</comment>
<evidence type="ECO:0000256" key="5">
    <source>
        <dbReference type="SAM" id="MobiDB-lite"/>
    </source>
</evidence>
<dbReference type="PANTHER" id="PTHR13123:SF7">
    <property type="entry name" value="LD30288P"/>
    <property type="match status" value="1"/>
</dbReference>